<dbReference type="OrthoDB" id="4036563at2759"/>
<feature type="coiled-coil region" evidence="1">
    <location>
        <begin position="434"/>
        <end position="468"/>
    </location>
</feature>
<keyword evidence="4" id="KW-1185">Reference proteome</keyword>
<reference evidence="3 4" key="1">
    <citation type="journal article" date="2012" name="FEMS Yeast Res.">
        <title>The genome sequence of the wine yeast VIN7 reveals an allotriploid hybrid genome with Saccharomyces cerevisiae and Saccharomyces kudriavzevii origins.</title>
        <authorList>
            <person name="Borneman A.R."/>
            <person name="Desany B.A."/>
            <person name="Riches D."/>
            <person name="Affourtit J.P."/>
            <person name="Forgan A.H."/>
            <person name="Pretorius I.S."/>
            <person name="Egholm M."/>
            <person name="Chambers P.J."/>
        </authorList>
    </citation>
    <scope>NUCLEOTIDE SEQUENCE [LARGE SCALE GENOMIC DNA]</scope>
    <source>
        <strain evidence="3 4">VIN7</strain>
    </source>
</reference>
<feature type="coiled-coil region" evidence="1">
    <location>
        <begin position="136"/>
        <end position="170"/>
    </location>
</feature>
<feature type="compositionally biased region" description="Basic and acidic residues" evidence="2">
    <location>
        <begin position="741"/>
        <end position="763"/>
    </location>
</feature>
<evidence type="ECO:0000256" key="2">
    <source>
        <dbReference type="SAM" id="MobiDB-lite"/>
    </source>
</evidence>
<gene>
    <name evidence="3" type="ORF">VIN7_6371</name>
</gene>
<feature type="compositionally biased region" description="Basic and acidic residues" evidence="2">
    <location>
        <begin position="73"/>
        <end position="101"/>
    </location>
</feature>
<sequence>MEGDDAFKKPNKTSTGREVVTNVELNQRSCSYPDDRMNTSSPKSLMTADRNNRALSNGGVTNENDTDEDFEITEVREVSEGVEKETKQSHGDPNDSETTLKDSKIHEYALTNSKPILHAPLDTSNTSSNDVLLEAFTNTQRICSNLKQELQKQQQDNAKLKIRLQSYASDSSKINEKVGKYKSWLETLQERITTLTSHKNNQDVKLKDLKQNHQLYQRRISGFKTTIENLNGTIKEVGKHKKEADTELMKRGKEIEYLKRELDDCSGQLSEEKIKNSSLVHEIEKNREEMIKSIGEFFSEDKAHHLLQFTRFEEKIHALFEEKLQEHLSVAGDTFNVRLKDTTVELSSHTETILKQQYEQFKENLQLKMTSGEDKMTETLTELGIKQKELVAGVQKENLASSKNIETVLMAEIKNTKQDLLDDSSQAAKNYLGLENLLKEYKAEIIRSDEYEERIKHLESERSTLSSQKNQIISSLGTKEAQYEDLVKKLEAKNIEISQISGSEQSLIERNEGLSDELKKAQDQLDKINNLNISTKSNYENKISSQNEIVKALTSENDTLKQRIHQLVEFKENAQRDHSTKLEAFQKNNEQLQKLNVEVVQLKAHELELEEQNRYLKSCLDKKEIGVEESLSDIKTLKQQVIVLKSEKQDITAEKLELQDNLENLEELTKNLQQKVQLQKSELEEKITELVEIKNHKRVESKERDTQKSTKPLDSPKKDDAGSEYFPNISSKVNPPATRHPRTDHIGKSVRTESSKETSKFNDEFDLSSSPNDDLELTNPSPIQIKPIRGKIKKGSNNMRPPISSRKNYY</sequence>
<dbReference type="Gene3D" id="1.10.287.1490">
    <property type="match status" value="1"/>
</dbReference>
<feature type="compositionally biased region" description="Polar residues" evidence="2">
    <location>
        <begin position="767"/>
        <end position="782"/>
    </location>
</feature>
<feature type="region of interest" description="Disordered" evidence="2">
    <location>
        <begin position="698"/>
        <end position="810"/>
    </location>
</feature>
<feature type="compositionally biased region" description="Polar residues" evidence="2">
    <location>
        <begin position="795"/>
        <end position="810"/>
    </location>
</feature>
<protein>
    <submittedName>
        <fullName evidence="3">Zip1p</fullName>
    </submittedName>
</protein>
<dbReference type="Proteomes" id="UP000009009">
    <property type="component" value="Unassembled WGS sequence"/>
</dbReference>
<feature type="region of interest" description="Disordered" evidence="2">
    <location>
        <begin position="1"/>
        <end position="101"/>
    </location>
</feature>
<feature type="compositionally biased region" description="Basic and acidic residues" evidence="2">
    <location>
        <begin position="698"/>
        <end position="708"/>
    </location>
</feature>
<dbReference type="HOGENOM" id="CLU_341332_0_0_1"/>
<name>H0GT31_SACCK</name>
<feature type="compositionally biased region" description="Polar residues" evidence="2">
    <location>
        <begin position="53"/>
        <end position="63"/>
    </location>
</feature>
<dbReference type="EMBL" id="AGVY01000175">
    <property type="protein sequence ID" value="EHN03015.1"/>
    <property type="molecule type" value="Genomic_DNA"/>
</dbReference>
<dbReference type="AlphaFoldDB" id="H0GT31"/>
<proteinExistence type="predicted"/>
<accession>H0GT31</accession>
<organism evidence="3 4">
    <name type="scientific">Saccharomyces cerevisiae x Saccharomyces kudriavzevii (strain VIN7)</name>
    <name type="common">Yeast</name>
    <dbReference type="NCBI Taxonomy" id="1095631"/>
    <lineage>
        <taxon>Eukaryota</taxon>
        <taxon>Fungi</taxon>
        <taxon>Dikarya</taxon>
        <taxon>Ascomycota</taxon>
        <taxon>Saccharomycotina</taxon>
        <taxon>Saccharomycetes</taxon>
        <taxon>Saccharomycetales</taxon>
        <taxon>Saccharomycetaceae</taxon>
        <taxon>Saccharomyces</taxon>
    </lineage>
</organism>
<evidence type="ECO:0000313" key="4">
    <source>
        <dbReference type="Proteomes" id="UP000009009"/>
    </source>
</evidence>
<evidence type="ECO:0000256" key="1">
    <source>
        <dbReference type="SAM" id="Coils"/>
    </source>
</evidence>
<comment type="caution">
    <text evidence="3">The sequence shown here is derived from an EMBL/GenBank/DDBJ whole genome shotgun (WGS) entry which is preliminary data.</text>
</comment>
<evidence type="ECO:0000313" key="3">
    <source>
        <dbReference type="EMBL" id="EHN03015.1"/>
    </source>
</evidence>
<feature type="coiled-coil region" evidence="1">
    <location>
        <begin position="504"/>
        <end position="693"/>
    </location>
</feature>
<keyword evidence="1" id="KW-0175">Coiled coil</keyword>